<feature type="region of interest" description="Disordered" evidence="1">
    <location>
        <begin position="93"/>
        <end position="120"/>
    </location>
</feature>
<keyword evidence="3" id="KW-1185">Reference proteome</keyword>
<protein>
    <submittedName>
        <fullName evidence="2">Uncharacterized protein</fullName>
    </submittedName>
</protein>
<evidence type="ECO:0000313" key="2">
    <source>
        <dbReference type="EMBL" id="UXY17501.1"/>
    </source>
</evidence>
<dbReference type="Proteomes" id="UP001061298">
    <property type="component" value="Chromosome"/>
</dbReference>
<accession>A0ABY6DVF8</accession>
<dbReference type="EMBL" id="CP106793">
    <property type="protein sequence ID" value="UXY17501.1"/>
    <property type="molecule type" value="Genomic_DNA"/>
</dbReference>
<gene>
    <name evidence="2" type="ORF">N8I84_01020</name>
</gene>
<reference evidence="2" key="1">
    <citation type="submission" date="2022-10" db="EMBL/GenBank/DDBJ databases">
        <authorList>
            <person name="Mo P."/>
        </authorList>
    </citation>
    <scope>NUCLEOTIDE SEQUENCE</scope>
    <source>
        <strain evidence="2">HUAS 13-4</strain>
    </source>
</reference>
<proteinExistence type="predicted"/>
<name>A0ABY6DVF8_9ACTN</name>
<evidence type="ECO:0000256" key="1">
    <source>
        <dbReference type="SAM" id="MobiDB-lite"/>
    </source>
</evidence>
<feature type="compositionally biased region" description="Basic and acidic residues" evidence="1">
    <location>
        <begin position="96"/>
        <end position="108"/>
    </location>
</feature>
<sequence>MRKDDGPQADGEEPTEPEICDLCGAVIPADSIDWSALVPDSSAIHTVESNFDGRRMLVACSQEHLEELIEQYKHRPFVDAELWAGKIARVLRRQRPRPDHRAGERSTVRDGCGSACQGRA</sequence>
<organism evidence="2 3">
    <name type="scientific">Streptomyces cynarae</name>
    <dbReference type="NCBI Taxonomy" id="2981134"/>
    <lineage>
        <taxon>Bacteria</taxon>
        <taxon>Bacillati</taxon>
        <taxon>Actinomycetota</taxon>
        <taxon>Actinomycetes</taxon>
        <taxon>Kitasatosporales</taxon>
        <taxon>Streptomycetaceae</taxon>
        <taxon>Streptomyces</taxon>
    </lineage>
</organism>
<dbReference type="RefSeq" id="WP_263227407.1">
    <property type="nucleotide sequence ID" value="NZ_CP106793.1"/>
</dbReference>
<evidence type="ECO:0000313" key="3">
    <source>
        <dbReference type="Proteomes" id="UP001061298"/>
    </source>
</evidence>